<name>A0A0N4XIE3_NIPBR</name>
<sequence>MRGKYKTICDVDRQRIIDAYLSGQSALMISRIMGTKRTTIDSIIKIFIKDGRVKAKKRGGEKRATKLSEEQKHVIKTWIDDDCSITLRKMKQKCLSTFGIDVSMSTINRLLGSFSYTVKRTHLQPLRRNDADSIEARFEFAQSFLQVFASYGETQIFYLDELIHEVQKTEAGKKMTAAGTEALKQARIAAEHVEKIAEKVGDTEVYKHVSTVSVFHLSMKVLYVEYQFVVPEHLSPT</sequence>
<dbReference type="SUPFAM" id="SSF46689">
    <property type="entry name" value="Homeodomain-like"/>
    <property type="match status" value="1"/>
</dbReference>
<keyword evidence="3" id="KW-1185">Reference proteome</keyword>
<dbReference type="Gene3D" id="1.10.10.10">
    <property type="entry name" value="Winged helix-like DNA-binding domain superfamily/Winged helix DNA-binding domain"/>
    <property type="match status" value="1"/>
</dbReference>
<evidence type="ECO:0000256" key="1">
    <source>
        <dbReference type="ARBA" id="ARBA00004123"/>
    </source>
</evidence>
<comment type="subcellular location">
    <subcellularLocation>
        <location evidence="1">Nucleus</location>
    </subcellularLocation>
</comment>
<dbReference type="EMBL" id="UYSL01002499">
    <property type="protein sequence ID" value="VDL65885.1"/>
    <property type="molecule type" value="Genomic_DNA"/>
</dbReference>
<dbReference type="Proteomes" id="UP000271162">
    <property type="component" value="Unassembled WGS sequence"/>
</dbReference>
<dbReference type="AlphaFoldDB" id="A0A0N4XIE3"/>
<dbReference type="GO" id="GO:0005634">
    <property type="term" value="C:nucleus"/>
    <property type="evidence" value="ECO:0007669"/>
    <property type="project" value="UniProtKB-SubCell"/>
</dbReference>
<accession>A0A0N4XIE3</accession>
<dbReference type="STRING" id="27835.A0A0N4XIE3"/>
<dbReference type="WBParaSite" id="NBR_0000229501-mRNA-1">
    <property type="protein sequence ID" value="NBR_0000229501-mRNA-1"/>
    <property type="gene ID" value="NBR_0000229501"/>
</dbReference>
<proteinExistence type="predicted"/>
<dbReference type="InterPro" id="IPR009057">
    <property type="entry name" value="Homeodomain-like_sf"/>
</dbReference>
<protein>
    <submittedName>
        <fullName evidence="4">HTH_Tnp_Tc3_2 domain-containing protein</fullName>
    </submittedName>
</protein>
<organism evidence="4">
    <name type="scientific">Nippostrongylus brasiliensis</name>
    <name type="common">Rat hookworm</name>
    <dbReference type="NCBI Taxonomy" id="27835"/>
    <lineage>
        <taxon>Eukaryota</taxon>
        <taxon>Metazoa</taxon>
        <taxon>Ecdysozoa</taxon>
        <taxon>Nematoda</taxon>
        <taxon>Chromadorea</taxon>
        <taxon>Rhabditida</taxon>
        <taxon>Rhabditina</taxon>
        <taxon>Rhabditomorpha</taxon>
        <taxon>Strongyloidea</taxon>
        <taxon>Heligmosomidae</taxon>
        <taxon>Nippostrongylus</taxon>
    </lineage>
</organism>
<evidence type="ECO:0000313" key="4">
    <source>
        <dbReference type="WBParaSite" id="NBR_0000229501-mRNA-1"/>
    </source>
</evidence>
<dbReference type="OMA" id="YKTICDV"/>
<dbReference type="InterPro" id="IPR036388">
    <property type="entry name" value="WH-like_DNA-bd_sf"/>
</dbReference>
<evidence type="ECO:0000313" key="3">
    <source>
        <dbReference type="Proteomes" id="UP000271162"/>
    </source>
</evidence>
<evidence type="ECO:0000313" key="2">
    <source>
        <dbReference type="EMBL" id="VDL65885.1"/>
    </source>
</evidence>
<gene>
    <name evidence="2" type="ORF">NBR_LOCUS2296</name>
</gene>
<reference evidence="2 3" key="2">
    <citation type="submission" date="2018-11" db="EMBL/GenBank/DDBJ databases">
        <authorList>
            <consortium name="Pathogen Informatics"/>
        </authorList>
    </citation>
    <scope>NUCLEOTIDE SEQUENCE [LARGE SCALE GENOMIC DNA]</scope>
</reference>
<reference evidence="4" key="1">
    <citation type="submission" date="2017-02" db="UniProtKB">
        <authorList>
            <consortium name="WormBaseParasite"/>
        </authorList>
    </citation>
    <scope>IDENTIFICATION</scope>
</reference>